<feature type="compositionally biased region" description="Pro residues" evidence="1">
    <location>
        <begin position="202"/>
        <end position="213"/>
    </location>
</feature>
<name>A0ABN2FC98_9ACTN</name>
<gene>
    <name evidence="3" type="ORF">GCM10009744_32650</name>
</gene>
<evidence type="ECO:0000313" key="3">
    <source>
        <dbReference type="EMBL" id="GAA1640326.1"/>
    </source>
</evidence>
<feature type="compositionally biased region" description="Basic and acidic residues" evidence="1">
    <location>
        <begin position="178"/>
        <end position="188"/>
    </location>
</feature>
<feature type="region of interest" description="Disordered" evidence="1">
    <location>
        <begin position="95"/>
        <end position="213"/>
    </location>
</feature>
<feature type="compositionally biased region" description="Low complexity" evidence="1">
    <location>
        <begin position="130"/>
        <end position="143"/>
    </location>
</feature>
<dbReference type="RefSeq" id="WP_344112321.1">
    <property type="nucleotide sequence ID" value="NZ_BAAANE010000005.1"/>
</dbReference>
<keyword evidence="4" id="KW-1185">Reference proteome</keyword>
<dbReference type="EMBL" id="BAAANE010000005">
    <property type="protein sequence ID" value="GAA1640326.1"/>
    <property type="molecule type" value="Genomic_DNA"/>
</dbReference>
<proteinExistence type="predicted"/>
<evidence type="ECO:0000313" key="4">
    <source>
        <dbReference type="Proteomes" id="UP001501319"/>
    </source>
</evidence>
<feature type="transmembrane region" description="Helical" evidence="2">
    <location>
        <begin position="63"/>
        <end position="87"/>
    </location>
</feature>
<feature type="compositionally biased region" description="Low complexity" evidence="1">
    <location>
        <begin position="157"/>
        <end position="171"/>
    </location>
</feature>
<comment type="caution">
    <text evidence="3">The sequence shown here is derived from an EMBL/GenBank/DDBJ whole genome shotgun (WGS) entry which is preliminary data.</text>
</comment>
<organism evidence="3 4">
    <name type="scientific">Kribbella alba</name>
    <dbReference type="NCBI Taxonomy" id="190197"/>
    <lineage>
        <taxon>Bacteria</taxon>
        <taxon>Bacillati</taxon>
        <taxon>Actinomycetota</taxon>
        <taxon>Actinomycetes</taxon>
        <taxon>Propionibacteriales</taxon>
        <taxon>Kribbellaceae</taxon>
        <taxon>Kribbella</taxon>
    </lineage>
</organism>
<feature type="region of interest" description="Disordered" evidence="1">
    <location>
        <begin position="1"/>
        <end position="33"/>
    </location>
</feature>
<protein>
    <submittedName>
        <fullName evidence="3">Uncharacterized protein</fullName>
    </submittedName>
</protein>
<evidence type="ECO:0000256" key="2">
    <source>
        <dbReference type="SAM" id="Phobius"/>
    </source>
</evidence>
<sequence length="213" mass="23489">MKRFVVPPNWPTPPRRSWVPPKTWRPDPSWPPAPDGWRFWDDGKGNPVRGPVGRYGGPSRRTVIAGAGGIALFLAVNLWALNAIGLFDHQQPRPQAAKLVDDSTPGPSITPTPTSTPTPTTLPSAPPPVQKTTVKPSTVPTRTRTTKKVQRSEEQSPVPTKTATKTAKPNRPTTPRPPTREEIIREYCRQQGYDPDWCNPDNWPPDPNGPGQP</sequence>
<keyword evidence="2" id="KW-0812">Transmembrane</keyword>
<accession>A0ABN2FC98</accession>
<keyword evidence="2" id="KW-1133">Transmembrane helix</keyword>
<reference evidence="3 4" key="1">
    <citation type="journal article" date="2019" name="Int. J. Syst. Evol. Microbiol.">
        <title>The Global Catalogue of Microorganisms (GCM) 10K type strain sequencing project: providing services to taxonomists for standard genome sequencing and annotation.</title>
        <authorList>
            <consortium name="The Broad Institute Genomics Platform"/>
            <consortium name="The Broad Institute Genome Sequencing Center for Infectious Disease"/>
            <person name="Wu L."/>
            <person name="Ma J."/>
        </authorList>
    </citation>
    <scope>NUCLEOTIDE SEQUENCE [LARGE SCALE GENOMIC DNA]</scope>
    <source>
        <strain evidence="3 4">JCM 14306</strain>
    </source>
</reference>
<dbReference type="Proteomes" id="UP001501319">
    <property type="component" value="Unassembled WGS sequence"/>
</dbReference>
<keyword evidence="2" id="KW-0472">Membrane</keyword>
<evidence type="ECO:0000256" key="1">
    <source>
        <dbReference type="SAM" id="MobiDB-lite"/>
    </source>
</evidence>